<evidence type="ECO:0000313" key="2">
    <source>
        <dbReference type="WBParaSite" id="maker-unitig_31303-snap-gene-0.2-mRNA-1"/>
    </source>
</evidence>
<sequence length="209" mass="22547">WLAEGPEPAARTTKFLNRCLAGCTSWSVNEHEKTLKHPAQAAQLLATHSLWLRRHRLHSHAGFSISSIISDELSSNSGCCSATIWTLCLEGPGQGGEARRTRWWSCTPTTPGQKLLPFPALVERRFKYELALAALCADAAAHGGDACNSARDEADPGTLWMAAAEAASRQAARLITTLLENSGSEVGPGPSSSTRSSPAWWCPDLRQKL</sequence>
<organism evidence="1 2">
    <name type="scientific">Macrostomum lignano</name>
    <dbReference type="NCBI Taxonomy" id="282301"/>
    <lineage>
        <taxon>Eukaryota</taxon>
        <taxon>Metazoa</taxon>
        <taxon>Spiralia</taxon>
        <taxon>Lophotrochozoa</taxon>
        <taxon>Platyhelminthes</taxon>
        <taxon>Rhabditophora</taxon>
        <taxon>Macrostomorpha</taxon>
        <taxon>Macrostomida</taxon>
        <taxon>Macrostomidae</taxon>
        <taxon>Macrostomum</taxon>
    </lineage>
</organism>
<dbReference type="WBParaSite" id="maker-unitig_31303-snap-gene-0.2-mRNA-1">
    <property type="protein sequence ID" value="maker-unitig_31303-snap-gene-0.2-mRNA-1"/>
    <property type="gene ID" value="maker-unitig_31303-snap-gene-0.2"/>
</dbReference>
<evidence type="ECO:0000313" key="1">
    <source>
        <dbReference type="Proteomes" id="UP000095280"/>
    </source>
</evidence>
<reference evidence="2" key="1">
    <citation type="submission" date="2016-11" db="UniProtKB">
        <authorList>
            <consortium name="WormBaseParasite"/>
        </authorList>
    </citation>
    <scope>IDENTIFICATION</scope>
</reference>
<dbReference type="Proteomes" id="UP000095280">
    <property type="component" value="Unplaced"/>
</dbReference>
<proteinExistence type="predicted"/>
<name>A0A1I8FEZ2_9PLAT</name>
<accession>A0A1I8FEZ2</accession>
<dbReference type="AlphaFoldDB" id="A0A1I8FEZ2"/>
<protein>
    <submittedName>
        <fullName evidence="2">ANK_REP_REGION domain-containing protein</fullName>
    </submittedName>
</protein>
<keyword evidence="1" id="KW-1185">Reference proteome</keyword>